<organism evidence="1 2">
    <name type="scientific">Anabaenopsis circularis NIES-21</name>
    <dbReference type="NCBI Taxonomy" id="1085406"/>
    <lineage>
        <taxon>Bacteria</taxon>
        <taxon>Bacillati</taxon>
        <taxon>Cyanobacteriota</taxon>
        <taxon>Cyanophyceae</taxon>
        <taxon>Nostocales</taxon>
        <taxon>Nodulariaceae</taxon>
        <taxon>Anabaenopsis</taxon>
    </lineage>
</organism>
<keyword evidence="2" id="KW-1185">Reference proteome</keyword>
<reference evidence="1 2" key="1">
    <citation type="submission" date="2017-06" db="EMBL/GenBank/DDBJ databases">
        <title>Genome sequencing of cyanobaciteial culture collection at National Institute for Environmental Studies (NIES).</title>
        <authorList>
            <person name="Hirose Y."/>
            <person name="Shimura Y."/>
            <person name="Fujisawa T."/>
            <person name="Nakamura Y."/>
            <person name="Kawachi M."/>
        </authorList>
    </citation>
    <scope>NUCLEOTIDE SEQUENCE [LARGE SCALE GENOMIC DNA]</scope>
    <source>
        <strain evidence="1 2">NIES-21</strain>
    </source>
</reference>
<dbReference type="Proteomes" id="UP000218287">
    <property type="component" value="Chromosome"/>
</dbReference>
<evidence type="ECO:0008006" key="3">
    <source>
        <dbReference type="Google" id="ProtNLM"/>
    </source>
</evidence>
<accession>A0A1Z4GKF6</accession>
<evidence type="ECO:0000313" key="2">
    <source>
        <dbReference type="Proteomes" id="UP000218287"/>
    </source>
</evidence>
<dbReference type="OrthoDB" id="467001at2"/>
<dbReference type="AlphaFoldDB" id="A0A1Z4GKF6"/>
<name>A0A1Z4GKF6_9CYAN</name>
<evidence type="ECO:0000313" key="1">
    <source>
        <dbReference type="EMBL" id="BAY17983.1"/>
    </source>
</evidence>
<proteinExistence type="predicted"/>
<protein>
    <recommendedName>
        <fullName evidence="3">Phytanoyl-CoA dioxygenase</fullName>
    </recommendedName>
</protein>
<gene>
    <name evidence="1" type="ORF">NIES21_38260</name>
</gene>
<sequence>MLKTIKYKIFSLFSDLVFHLKRWQHTKNLPALESRDRIIIETLKRDGVYATTLADLGLDFSAELLKAANYQLSRIRNPNNEHLAEKWPHITTVTGLPEFYNWATQKRLLSIIENYIGVPITFHGVHLRQDFPSDHQFGTLLWHSDAEDRRLIKIFVCLHNVEEKTGTFEYIPRSLTPLFSLKYWRLYYHLFKSSYMGIDNEIVKKIIPQSAWKSCPGPAGTVIFVDTKNTLHHGTVRSETRSTLFFCYTANPPERPELCTQFWDDTHPKAEVTVSEVEKTLVQQSKS</sequence>
<dbReference type="SUPFAM" id="SSF51197">
    <property type="entry name" value="Clavaminate synthase-like"/>
    <property type="match status" value="1"/>
</dbReference>
<dbReference type="Gene3D" id="2.60.120.620">
    <property type="entry name" value="q2cbj1_9rhob like domain"/>
    <property type="match status" value="1"/>
</dbReference>
<dbReference type="EMBL" id="AP018174">
    <property type="protein sequence ID" value="BAY17983.1"/>
    <property type="molecule type" value="Genomic_DNA"/>
</dbReference>